<dbReference type="RefSeq" id="YP_009002086.1">
    <property type="nucleotide sequence ID" value="NC_023452.1"/>
</dbReference>
<dbReference type="CTD" id="4509"/>
<name>W5R4L3_9ARAC</name>
<dbReference type="EMBL" id="KC688692">
    <property type="protein sequence ID" value="AGL11948.1"/>
    <property type="molecule type" value="Genomic_DNA"/>
</dbReference>
<keyword evidence="1" id="KW-0472">Membrane</keyword>
<geneLocation type="mitochondrion" evidence="2"/>
<keyword evidence="1" id="KW-0812">Transmembrane</keyword>
<sequence>MPQMSPLSWMILSISIVILLYNTNSMWFSHTTNKQSPSNINIQHMNMNWRW</sequence>
<dbReference type="GeneID" id="18267150"/>
<gene>
    <name evidence="2" type="primary">ATP8</name>
</gene>
<protein>
    <submittedName>
        <fullName evidence="2">ATP synthase F0 subunit 8</fullName>
    </submittedName>
</protein>
<accession>W5R4L3</accession>
<evidence type="ECO:0000313" key="2">
    <source>
        <dbReference type="EMBL" id="AGL11948.1"/>
    </source>
</evidence>
<reference evidence="2" key="1">
    <citation type="submission" date="2013-02" db="EMBL/GenBank/DDBJ databases">
        <title>Variation between mitochondrial genomes of three Ricinulei.</title>
        <authorList>
            <person name="Fahrein K."/>
            <person name="Podsiadlowski L."/>
            <person name="Talarico G."/>
        </authorList>
    </citation>
    <scope>NUCLEOTIDE SEQUENCE</scope>
</reference>
<keyword evidence="2" id="KW-0496">Mitochondrion</keyword>
<dbReference type="AlphaFoldDB" id="W5R4L3"/>
<evidence type="ECO:0000256" key="1">
    <source>
        <dbReference type="SAM" id="Phobius"/>
    </source>
</evidence>
<organism evidence="2">
    <name type="scientific">Ricinoides karschii</name>
    <dbReference type="NCBI Taxonomy" id="1238228"/>
    <lineage>
        <taxon>Eukaryota</taxon>
        <taxon>Metazoa</taxon>
        <taxon>Ecdysozoa</taxon>
        <taxon>Arthropoda</taxon>
        <taxon>Chelicerata</taxon>
        <taxon>Arachnida</taxon>
        <taxon>Ricinulei</taxon>
        <taxon>Ricinoididae</taxon>
        <taxon>Ricinoides</taxon>
    </lineage>
</organism>
<proteinExistence type="predicted"/>
<feature type="transmembrane region" description="Helical" evidence="1">
    <location>
        <begin position="6"/>
        <end position="24"/>
    </location>
</feature>
<keyword evidence="1" id="KW-1133">Transmembrane helix</keyword>